<evidence type="ECO:0000256" key="2">
    <source>
        <dbReference type="ARBA" id="ARBA00022679"/>
    </source>
</evidence>
<dbReference type="CDD" id="cd17808">
    <property type="entry name" value="HipA_Ec_like"/>
    <property type="match status" value="1"/>
</dbReference>
<evidence type="ECO:0000313" key="7">
    <source>
        <dbReference type="Proteomes" id="UP000427716"/>
    </source>
</evidence>
<keyword evidence="7" id="KW-1185">Reference proteome</keyword>
<feature type="domain" description="HipA N-terminal subdomain 1" evidence="5">
    <location>
        <begin position="7"/>
        <end position="106"/>
    </location>
</feature>
<sequence length="438" mass="48710">MVTSRSLDVWMNGYAVGRLTKGAAGEMLFVYADAWLAQEGSRPISLSMPLRQGAYRGDVVYNFFDNLLPDSRPIRDRVQARFRVPSSQPFDLLEAIGMDCVGAVQLVPEGASPPDVHVISGEPLAAPAIAGMLEDYQRRPLGMGGGENPFRLSLAGAQEKTALLWHEGRWMEPHGATPTTHILKLPIGRIEHSGIDLADSCENEWLCLEIVRAFGLPACQAVISEFDGIKTLVVERFDRLRLEGWIARLPQEDVCQALGLSPNLKYESDGGPGMSDVMGLLWRSERARTDRRQFFKSQALFWLLAAVDGHAKNFSLFIRPYGRFHLTPLYDVMSVYPLLENGALSRRDARMAMAFRGRNAHYRWHEILPRHVVAAGERAGLSSREVVECFSDVVSRIDDALSRVESSLPAEFPDTVAEPIFAGIRRQGERAAKYLAST</sequence>
<organism evidence="6 7">
    <name type="scientific">Guyparkeria halophila</name>
    <dbReference type="NCBI Taxonomy" id="47960"/>
    <lineage>
        <taxon>Bacteria</taxon>
        <taxon>Pseudomonadati</taxon>
        <taxon>Pseudomonadota</taxon>
        <taxon>Gammaproteobacteria</taxon>
        <taxon>Chromatiales</taxon>
        <taxon>Thioalkalibacteraceae</taxon>
        <taxon>Guyparkeria</taxon>
    </lineage>
</organism>
<evidence type="ECO:0000259" key="4">
    <source>
        <dbReference type="Pfam" id="PF07804"/>
    </source>
</evidence>
<evidence type="ECO:0000256" key="3">
    <source>
        <dbReference type="ARBA" id="ARBA00022777"/>
    </source>
</evidence>
<evidence type="ECO:0000313" key="6">
    <source>
        <dbReference type="EMBL" id="QGT78181.1"/>
    </source>
</evidence>
<dbReference type="AlphaFoldDB" id="A0A6I6D498"/>
<dbReference type="GO" id="GO:0005829">
    <property type="term" value="C:cytosol"/>
    <property type="evidence" value="ECO:0007669"/>
    <property type="project" value="TreeGrafter"/>
</dbReference>
<keyword evidence="3" id="KW-0418">Kinase</keyword>
<dbReference type="PANTHER" id="PTHR37419">
    <property type="entry name" value="SERINE/THREONINE-PROTEIN KINASE TOXIN HIPA"/>
    <property type="match status" value="1"/>
</dbReference>
<dbReference type="RefSeq" id="WP_156573444.1">
    <property type="nucleotide sequence ID" value="NZ_CP046415.1"/>
</dbReference>
<dbReference type="InterPro" id="IPR017508">
    <property type="entry name" value="HipA_N1"/>
</dbReference>
<dbReference type="InterPro" id="IPR052028">
    <property type="entry name" value="HipA_Ser/Thr_kinase"/>
</dbReference>
<gene>
    <name evidence="6" type="ORF">GM160_04305</name>
</gene>
<dbReference type="KEGG" id="ghl:GM160_04305"/>
<dbReference type="EMBL" id="CP046415">
    <property type="protein sequence ID" value="QGT78181.1"/>
    <property type="molecule type" value="Genomic_DNA"/>
</dbReference>
<dbReference type="PANTHER" id="PTHR37419:SF1">
    <property type="entry name" value="SERINE_THREONINE-PROTEIN KINASE TOXIN HIPA"/>
    <property type="match status" value="1"/>
</dbReference>
<dbReference type="NCBIfam" id="TIGR03071">
    <property type="entry name" value="couple_hipA"/>
    <property type="match status" value="1"/>
</dbReference>
<dbReference type="Pfam" id="PF13657">
    <property type="entry name" value="Couple_hipA"/>
    <property type="match status" value="1"/>
</dbReference>
<comment type="similarity">
    <text evidence="1">Belongs to the HipA Ser/Thr kinase family.</text>
</comment>
<accession>A0A6I6D498</accession>
<feature type="domain" description="HipA-like C-terminal" evidence="4">
    <location>
        <begin position="152"/>
        <end position="400"/>
    </location>
</feature>
<dbReference type="Pfam" id="PF07804">
    <property type="entry name" value="HipA_C"/>
    <property type="match status" value="1"/>
</dbReference>
<evidence type="ECO:0000256" key="1">
    <source>
        <dbReference type="ARBA" id="ARBA00010164"/>
    </source>
</evidence>
<name>A0A6I6D498_9GAMM</name>
<proteinExistence type="inferred from homology"/>
<dbReference type="GO" id="GO:0004674">
    <property type="term" value="F:protein serine/threonine kinase activity"/>
    <property type="evidence" value="ECO:0007669"/>
    <property type="project" value="TreeGrafter"/>
</dbReference>
<keyword evidence="2" id="KW-0808">Transferase</keyword>
<evidence type="ECO:0000259" key="5">
    <source>
        <dbReference type="Pfam" id="PF13657"/>
    </source>
</evidence>
<dbReference type="Proteomes" id="UP000427716">
    <property type="component" value="Chromosome"/>
</dbReference>
<dbReference type="InterPro" id="IPR012893">
    <property type="entry name" value="HipA-like_C"/>
</dbReference>
<protein>
    <submittedName>
        <fullName evidence="6">Type II toxin-antitoxin system HipA family toxin</fullName>
    </submittedName>
</protein>
<reference evidence="6 7" key="1">
    <citation type="submission" date="2019-11" db="EMBL/GenBank/DDBJ databases">
        <authorList>
            <person name="Zhang J."/>
            <person name="Sun C."/>
        </authorList>
    </citation>
    <scope>NUCLEOTIDE SEQUENCE [LARGE SCALE GENOMIC DNA]</scope>
    <source>
        <strain evidence="7">sp2</strain>
    </source>
</reference>